<evidence type="ECO:0000313" key="4">
    <source>
        <dbReference type="Proteomes" id="UP001056693"/>
    </source>
</evidence>
<dbReference type="Proteomes" id="UP001056693">
    <property type="component" value="Unassembled WGS sequence"/>
</dbReference>
<protein>
    <submittedName>
        <fullName evidence="3">IS30 family transposase</fullName>
    </submittedName>
</protein>
<dbReference type="RefSeq" id="WP_249377499.1">
    <property type="nucleotide sequence ID" value="NZ_SNUZ01000041.1"/>
</dbReference>
<dbReference type="EMBL" id="SNUZ01000041">
    <property type="protein sequence ID" value="MCL3788701.1"/>
    <property type="molecule type" value="Genomic_DNA"/>
</dbReference>
<dbReference type="NCBIfam" id="NF033563">
    <property type="entry name" value="transpos_IS30"/>
    <property type="match status" value="1"/>
</dbReference>
<dbReference type="InterPro" id="IPR025246">
    <property type="entry name" value="IS30-like_HTH"/>
</dbReference>
<proteinExistence type="predicted"/>
<dbReference type="PANTHER" id="PTHR10948">
    <property type="entry name" value="TRANSPOSASE"/>
    <property type="match status" value="1"/>
</dbReference>
<keyword evidence="4" id="KW-1185">Reference proteome</keyword>
<dbReference type="Pfam" id="PF13936">
    <property type="entry name" value="HTH_38"/>
    <property type="match status" value="1"/>
</dbReference>
<dbReference type="InterPro" id="IPR036397">
    <property type="entry name" value="RNaseH_sf"/>
</dbReference>
<gene>
    <name evidence="3" type="ORF">E2N93_12120</name>
</gene>
<reference evidence="3 4" key="1">
    <citation type="submission" date="2019-03" db="EMBL/GenBank/DDBJ databases">
        <authorList>
            <person name="Molinero N."/>
            <person name="Sanchez B."/>
            <person name="Walker A."/>
            <person name="Duncan S."/>
            <person name="Delgado S."/>
            <person name="Margolles A."/>
        </authorList>
    </citation>
    <scope>NUCLEOTIDE SEQUENCE [LARGE SCALE GENOMIC DNA]</scope>
    <source>
        <strain evidence="3 4">IPLA60002</strain>
    </source>
</reference>
<sequence length="347" mass="40639">MDMLNFTPNHKKGQHLTREERYYISIRLNVDHWSVYKIAKELHRPYNTINKEVQNGTVYLYNGKVKRYKPDIAEQKYKDKRANSKRNYRCLECVEFLNYVVEMFNKKGWSLDASVGYAQKNNLFSTDEMVCTKTLYNYVDLGILPIKNIDLPEKLKRNTKSSSTRKNRKILGKSIEERPETVNLREEFGHWEIDSVLGKKKDTEPAIMTIVERKTRMSLWIKIKDHSSMAIDEALQSLINRFGTKKSEVFKSITGDNGSEFANLSNIENNGISMYFTHPYTSCEKGTNECHNKMLRRFIPKGKSIDDYSAEDILFFSDTINGLPRKILNYHTPEEMFDNQLDRIYAT</sequence>
<dbReference type="InterPro" id="IPR053392">
    <property type="entry name" value="Transposase_IS30-like"/>
</dbReference>
<keyword evidence="1" id="KW-0233">DNA recombination</keyword>
<evidence type="ECO:0000313" key="3">
    <source>
        <dbReference type="EMBL" id="MCL3788701.1"/>
    </source>
</evidence>
<dbReference type="InterPro" id="IPR001584">
    <property type="entry name" value="Integrase_cat-core"/>
</dbReference>
<dbReference type="SUPFAM" id="SSF53098">
    <property type="entry name" value="Ribonuclease H-like"/>
    <property type="match status" value="1"/>
</dbReference>
<dbReference type="Gene3D" id="3.30.420.10">
    <property type="entry name" value="Ribonuclease H-like superfamily/Ribonuclease H"/>
    <property type="match status" value="1"/>
</dbReference>
<dbReference type="InterPro" id="IPR051917">
    <property type="entry name" value="Transposase-Integrase"/>
</dbReference>
<feature type="domain" description="Integrase catalytic" evidence="2">
    <location>
        <begin position="175"/>
        <end position="341"/>
    </location>
</feature>
<evidence type="ECO:0000259" key="2">
    <source>
        <dbReference type="PROSITE" id="PS50994"/>
    </source>
</evidence>
<dbReference type="InterPro" id="IPR012337">
    <property type="entry name" value="RNaseH-like_sf"/>
</dbReference>
<name>A0ABT0NKA1_9FIRM</name>
<evidence type="ECO:0000256" key="1">
    <source>
        <dbReference type="ARBA" id="ARBA00023172"/>
    </source>
</evidence>
<dbReference type="PROSITE" id="PS50994">
    <property type="entry name" value="INTEGRASE"/>
    <property type="match status" value="1"/>
</dbReference>
<dbReference type="Pfam" id="PF00665">
    <property type="entry name" value="rve"/>
    <property type="match status" value="1"/>
</dbReference>
<organism evidence="3 4">
    <name type="scientific">Ruminococcus bromii</name>
    <dbReference type="NCBI Taxonomy" id="40518"/>
    <lineage>
        <taxon>Bacteria</taxon>
        <taxon>Bacillati</taxon>
        <taxon>Bacillota</taxon>
        <taxon>Clostridia</taxon>
        <taxon>Eubacteriales</taxon>
        <taxon>Oscillospiraceae</taxon>
        <taxon>Ruminococcus</taxon>
    </lineage>
</organism>
<accession>A0ABT0NKA1</accession>
<comment type="caution">
    <text evidence="3">The sequence shown here is derived from an EMBL/GenBank/DDBJ whole genome shotgun (WGS) entry which is preliminary data.</text>
</comment>
<dbReference type="PANTHER" id="PTHR10948:SF23">
    <property type="entry name" value="TRANSPOSASE INSI FOR INSERTION SEQUENCE ELEMENT IS30A-RELATED"/>
    <property type="match status" value="1"/>
</dbReference>